<dbReference type="InterPro" id="IPR008502">
    <property type="entry name" value="Prolamin-like"/>
</dbReference>
<feature type="region of interest" description="Disordered" evidence="2">
    <location>
        <begin position="97"/>
        <end position="139"/>
    </location>
</feature>
<dbReference type="Proteomes" id="UP000593568">
    <property type="component" value="Unassembled WGS sequence"/>
</dbReference>
<reference evidence="4 5" key="1">
    <citation type="journal article" date="2019" name="Genome Biol. Evol.">
        <title>Insights into the evolution of the New World diploid cottons (Gossypium, subgenus Houzingenia) based on genome sequencing.</title>
        <authorList>
            <person name="Grover C.E."/>
            <person name="Arick M.A. 2nd"/>
            <person name="Thrash A."/>
            <person name="Conover J.L."/>
            <person name="Sanders W.S."/>
            <person name="Peterson D.G."/>
            <person name="Frelichowski J.E."/>
            <person name="Scheffler J.A."/>
            <person name="Scheffler B.E."/>
            <person name="Wendel J.F."/>
        </authorList>
    </citation>
    <scope>NUCLEOTIDE SEQUENCE [LARGE SCALE GENOMIC DNA]</scope>
    <source>
        <strain evidence="4">8</strain>
        <tissue evidence="4">Leaf</tissue>
    </source>
</reference>
<keyword evidence="1" id="KW-0732">Signal</keyword>
<comment type="caution">
    <text evidence="4">The sequence shown here is derived from an EMBL/GenBank/DDBJ whole genome shotgun (WGS) entry which is preliminary data.</text>
</comment>
<proteinExistence type="predicted"/>
<keyword evidence="5" id="KW-1185">Reference proteome</keyword>
<dbReference type="Pfam" id="PF05617">
    <property type="entry name" value="Prolamin_like"/>
    <property type="match status" value="2"/>
</dbReference>
<dbReference type="GO" id="GO:0080155">
    <property type="term" value="P:regulation of double fertilization forming a zygote and endosperm"/>
    <property type="evidence" value="ECO:0007669"/>
    <property type="project" value="TreeGrafter"/>
</dbReference>
<dbReference type="GO" id="GO:2000008">
    <property type="term" value="P:regulation of protein localization to cell surface"/>
    <property type="evidence" value="ECO:0007669"/>
    <property type="project" value="TreeGrafter"/>
</dbReference>
<accession>A0A7J9FVG5</accession>
<organism evidence="4 5">
    <name type="scientific">Gossypium trilobum</name>
    <dbReference type="NCBI Taxonomy" id="34281"/>
    <lineage>
        <taxon>Eukaryota</taxon>
        <taxon>Viridiplantae</taxon>
        <taxon>Streptophyta</taxon>
        <taxon>Embryophyta</taxon>
        <taxon>Tracheophyta</taxon>
        <taxon>Spermatophyta</taxon>
        <taxon>Magnoliopsida</taxon>
        <taxon>eudicotyledons</taxon>
        <taxon>Gunneridae</taxon>
        <taxon>Pentapetalae</taxon>
        <taxon>rosids</taxon>
        <taxon>malvids</taxon>
        <taxon>Malvales</taxon>
        <taxon>Malvaceae</taxon>
        <taxon>Malvoideae</taxon>
        <taxon>Gossypium</taxon>
    </lineage>
</organism>
<feature type="compositionally biased region" description="Polar residues" evidence="2">
    <location>
        <begin position="130"/>
        <end position="139"/>
    </location>
</feature>
<feature type="compositionally biased region" description="Polar residues" evidence="2">
    <location>
        <begin position="105"/>
        <end position="122"/>
    </location>
</feature>
<dbReference type="GO" id="GO:0009567">
    <property type="term" value="P:double fertilization forming a zygote and endosperm"/>
    <property type="evidence" value="ECO:0007669"/>
    <property type="project" value="TreeGrafter"/>
</dbReference>
<evidence type="ECO:0000256" key="2">
    <source>
        <dbReference type="SAM" id="MobiDB-lite"/>
    </source>
</evidence>
<protein>
    <recommendedName>
        <fullName evidence="3">Prolamin-like domain-containing protein</fullName>
    </recommendedName>
</protein>
<evidence type="ECO:0000313" key="5">
    <source>
        <dbReference type="Proteomes" id="UP000593568"/>
    </source>
</evidence>
<dbReference type="PANTHER" id="PTHR31181:SF67">
    <property type="entry name" value="PROLAMIN-LIKE PROTEIN (DUF1278)"/>
    <property type="match status" value="1"/>
</dbReference>
<gene>
    <name evidence="4" type="ORF">Gotri_027112</name>
</gene>
<evidence type="ECO:0000313" key="4">
    <source>
        <dbReference type="EMBL" id="MBA0788535.1"/>
    </source>
</evidence>
<evidence type="ECO:0000259" key="3">
    <source>
        <dbReference type="Pfam" id="PF05617"/>
    </source>
</evidence>
<dbReference type="GO" id="GO:0031982">
    <property type="term" value="C:vesicle"/>
    <property type="evidence" value="ECO:0007669"/>
    <property type="project" value="TreeGrafter"/>
</dbReference>
<feature type="domain" description="Prolamin-like" evidence="3">
    <location>
        <begin position="208"/>
        <end position="270"/>
    </location>
</feature>
<dbReference type="PANTHER" id="PTHR31181">
    <property type="entry name" value="EGG CELL-SECRETED PROTEIN 1.4"/>
    <property type="match status" value="1"/>
</dbReference>
<sequence length="278" mass="30228">MFRGGLSHELVFSPRRIRVLGFLDWEIYMPLIIQIRLSRVRISIPRSVGLVAMDDSPVPGLAGTTSWYPDSGASNHVCQDDSALRDAVPTLNETLVAQSGVDVDPTNTNSPGDTSLNETLVPQSGVDVDPTNTNSHSSPSYSGVIGPACCQAITHISDDCWLKMFPFNPFFPPFLRISCSPPTPPVGPILNGINKVSSPLQYGSEVDKCWSSLSNVNGCIMEIFNSLSGGQMFTIISPACCNTIMKLNDVCWPKLFPFYPNFSPYLKNYCGGTTEAPK</sequence>
<dbReference type="EMBL" id="JABEZW010228000">
    <property type="protein sequence ID" value="MBA0788535.1"/>
    <property type="molecule type" value="Genomic_DNA"/>
</dbReference>
<feature type="domain" description="Prolamin-like" evidence="3">
    <location>
        <begin position="145"/>
        <end position="172"/>
    </location>
</feature>
<evidence type="ECO:0000256" key="1">
    <source>
        <dbReference type="ARBA" id="ARBA00022729"/>
    </source>
</evidence>
<dbReference type="GO" id="GO:0005576">
    <property type="term" value="C:extracellular region"/>
    <property type="evidence" value="ECO:0007669"/>
    <property type="project" value="TreeGrafter"/>
</dbReference>
<dbReference type="AlphaFoldDB" id="A0A7J9FVG5"/>
<name>A0A7J9FVG5_9ROSI</name>